<gene>
    <name evidence="2" type="ORF">A3H66_00280</name>
</gene>
<accession>A0A1F5SAT8</accession>
<keyword evidence="1" id="KW-0175">Coiled coil</keyword>
<proteinExistence type="predicted"/>
<dbReference type="Gene3D" id="1.20.5.110">
    <property type="match status" value="1"/>
</dbReference>
<evidence type="ECO:0000313" key="3">
    <source>
        <dbReference type="Proteomes" id="UP000178783"/>
    </source>
</evidence>
<evidence type="ECO:0000256" key="1">
    <source>
        <dbReference type="SAM" id="Coils"/>
    </source>
</evidence>
<dbReference type="EMBL" id="MFFW01000051">
    <property type="protein sequence ID" value="OGF23777.1"/>
    <property type="molecule type" value="Genomic_DNA"/>
</dbReference>
<evidence type="ECO:0000313" key="2">
    <source>
        <dbReference type="EMBL" id="OGF23777.1"/>
    </source>
</evidence>
<organism evidence="2 3">
    <name type="scientific">Candidatus Falkowbacteria bacterium RIFCSPLOWO2_02_FULL_45_21</name>
    <dbReference type="NCBI Taxonomy" id="1797989"/>
    <lineage>
        <taxon>Bacteria</taxon>
        <taxon>Candidatus Falkowiibacteriota</taxon>
    </lineage>
</organism>
<sequence length="88" mass="10118">MVMKTKKVTIEDLAVMVQTGFSEAAQKTGERFDGLEKRMDGLEKRMDGLEQGQEEIKLKLDNVAYRFELVELQRRGEILEKKLGAKRS</sequence>
<feature type="coiled-coil region" evidence="1">
    <location>
        <begin position="25"/>
        <end position="59"/>
    </location>
</feature>
<protein>
    <submittedName>
        <fullName evidence="2">Uncharacterized protein</fullName>
    </submittedName>
</protein>
<dbReference type="Proteomes" id="UP000178783">
    <property type="component" value="Unassembled WGS sequence"/>
</dbReference>
<name>A0A1F5SAT8_9BACT</name>
<dbReference type="SUPFAM" id="SSF57997">
    <property type="entry name" value="Tropomyosin"/>
    <property type="match status" value="1"/>
</dbReference>
<dbReference type="AlphaFoldDB" id="A0A1F5SAT8"/>
<reference evidence="2 3" key="1">
    <citation type="journal article" date="2016" name="Nat. Commun.">
        <title>Thousands of microbial genomes shed light on interconnected biogeochemical processes in an aquifer system.</title>
        <authorList>
            <person name="Anantharaman K."/>
            <person name="Brown C.T."/>
            <person name="Hug L.A."/>
            <person name="Sharon I."/>
            <person name="Castelle C.J."/>
            <person name="Probst A.J."/>
            <person name="Thomas B.C."/>
            <person name="Singh A."/>
            <person name="Wilkins M.J."/>
            <person name="Karaoz U."/>
            <person name="Brodie E.L."/>
            <person name="Williams K.H."/>
            <person name="Hubbard S.S."/>
            <person name="Banfield J.F."/>
        </authorList>
    </citation>
    <scope>NUCLEOTIDE SEQUENCE [LARGE SCALE GENOMIC DNA]</scope>
</reference>
<dbReference type="STRING" id="1797989.A3H66_00280"/>
<comment type="caution">
    <text evidence="2">The sequence shown here is derived from an EMBL/GenBank/DDBJ whole genome shotgun (WGS) entry which is preliminary data.</text>
</comment>